<accession>A0AAW1LKV8</accession>
<gene>
    <name evidence="2" type="ORF">RND81_04G227900</name>
</gene>
<dbReference type="PROSITE" id="PS50297">
    <property type="entry name" value="ANK_REP_REGION"/>
    <property type="match status" value="1"/>
</dbReference>
<comment type="caution">
    <text evidence="2">The sequence shown here is derived from an EMBL/GenBank/DDBJ whole genome shotgun (WGS) entry which is preliminary data.</text>
</comment>
<protein>
    <submittedName>
        <fullName evidence="2">Uncharacterized protein</fullName>
    </submittedName>
</protein>
<name>A0AAW1LKV8_SAPOF</name>
<dbReference type="SUPFAM" id="SSF48403">
    <property type="entry name" value="Ankyrin repeat"/>
    <property type="match status" value="3"/>
</dbReference>
<keyword evidence="3" id="KW-1185">Reference proteome</keyword>
<feature type="repeat" description="ANK" evidence="1">
    <location>
        <begin position="110"/>
        <end position="142"/>
    </location>
</feature>
<evidence type="ECO:0000313" key="2">
    <source>
        <dbReference type="EMBL" id="KAK9735789.1"/>
    </source>
</evidence>
<dbReference type="Pfam" id="PF12796">
    <property type="entry name" value="Ank_2"/>
    <property type="match status" value="3"/>
</dbReference>
<dbReference type="PANTHER" id="PTHR24121:SF22">
    <property type="entry name" value="PROTEIN ACCELERATED CELL DEATH 6-LIKE"/>
    <property type="match status" value="1"/>
</dbReference>
<evidence type="ECO:0000256" key="1">
    <source>
        <dbReference type="PROSITE-ProRule" id="PRU00023"/>
    </source>
</evidence>
<dbReference type="InterPro" id="IPR036770">
    <property type="entry name" value="Ankyrin_rpt-contain_sf"/>
</dbReference>
<sequence length="493" mass="55236">METDFCTVIGTSSWWSEQLAAINLTGDDNDDIDDGDDEGELLDAAQADDEQSILSKNPWLIRIADPVGDNILHMSVRNGDIEIVYKLNAFMDKHGHKDLKKKAVKDQNVDGDTPLHVALKNGHRELAWHLVDAEKKVFFMSNNDGITPLQLAGEVVYNKVMRILSMRTRRSMISDVKIELMKWELRRMSSNVATHWNELHTAIKKGQEDVIETVLMTRGKNLLCWQDKQTWNILLHDAVRAGHVNQLVQFMVENGLTDAALLGNGEGDTALHVAVHNNKLNAARCLIQVAPTTIYQVNHKGVSPLRKAIKSGYHDLVICMFQILGQSLLPACASEIVQHPKNATLAHLAIRVGNIGTLILLTEHLPDLVKATDKKGWMPLSYAANKGYLDEVTYLLTNFPESAEKHDKDGSFPIHKAVGGGHISIIEAFYKHCPQTLHHIDHKGRNVLHIAVRYGRDDIFAYLTKELKMDASFSNLKDNEGKTFMDYGKALKQ</sequence>
<dbReference type="EMBL" id="JBDFQZ010000004">
    <property type="protein sequence ID" value="KAK9735789.1"/>
    <property type="molecule type" value="Genomic_DNA"/>
</dbReference>
<dbReference type="SMART" id="SM00248">
    <property type="entry name" value="ANK"/>
    <property type="match status" value="10"/>
</dbReference>
<dbReference type="AlphaFoldDB" id="A0AAW1LKV8"/>
<organism evidence="2 3">
    <name type="scientific">Saponaria officinalis</name>
    <name type="common">Common soapwort</name>
    <name type="synonym">Lychnis saponaria</name>
    <dbReference type="NCBI Taxonomy" id="3572"/>
    <lineage>
        <taxon>Eukaryota</taxon>
        <taxon>Viridiplantae</taxon>
        <taxon>Streptophyta</taxon>
        <taxon>Embryophyta</taxon>
        <taxon>Tracheophyta</taxon>
        <taxon>Spermatophyta</taxon>
        <taxon>Magnoliopsida</taxon>
        <taxon>eudicotyledons</taxon>
        <taxon>Gunneridae</taxon>
        <taxon>Pentapetalae</taxon>
        <taxon>Caryophyllales</taxon>
        <taxon>Caryophyllaceae</taxon>
        <taxon>Caryophylleae</taxon>
        <taxon>Saponaria</taxon>
    </lineage>
</organism>
<keyword evidence="1" id="KW-0040">ANK repeat</keyword>
<reference evidence="2" key="1">
    <citation type="submission" date="2024-03" db="EMBL/GenBank/DDBJ databases">
        <title>WGS assembly of Saponaria officinalis var. Norfolk2.</title>
        <authorList>
            <person name="Jenkins J."/>
            <person name="Shu S."/>
            <person name="Grimwood J."/>
            <person name="Barry K."/>
            <person name="Goodstein D."/>
            <person name="Schmutz J."/>
            <person name="Leebens-Mack J."/>
            <person name="Osbourn A."/>
        </authorList>
    </citation>
    <scope>NUCLEOTIDE SEQUENCE [LARGE SCALE GENOMIC DNA]</scope>
    <source>
        <strain evidence="2">JIC</strain>
    </source>
</reference>
<dbReference type="PANTHER" id="PTHR24121">
    <property type="entry name" value="NO MECHANORECEPTOR POTENTIAL C, ISOFORM D-RELATED"/>
    <property type="match status" value="1"/>
</dbReference>
<dbReference type="Gene3D" id="1.25.40.20">
    <property type="entry name" value="Ankyrin repeat-containing domain"/>
    <property type="match status" value="3"/>
</dbReference>
<dbReference type="PROSITE" id="PS50088">
    <property type="entry name" value="ANK_REPEAT"/>
    <property type="match status" value="1"/>
</dbReference>
<evidence type="ECO:0000313" key="3">
    <source>
        <dbReference type="Proteomes" id="UP001443914"/>
    </source>
</evidence>
<dbReference type="InterPro" id="IPR002110">
    <property type="entry name" value="Ankyrin_rpt"/>
</dbReference>
<dbReference type="Proteomes" id="UP001443914">
    <property type="component" value="Unassembled WGS sequence"/>
</dbReference>
<proteinExistence type="predicted"/>